<protein>
    <submittedName>
        <fullName evidence="2">LADA_0F01662g1_1</fullName>
    </submittedName>
</protein>
<keyword evidence="3" id="KW-1185">Reference proteome</keyword>
<feature type="region of interest" description="Disordered" evidence="1">
    <location>
        <begin position="668"/>
        <end position="795"/>
    </location>
</feature>
<dbReference type="GO" id="GO:0006031">
    <property type="term" value="P:chitin biosynthetic process"/>
    <property type="evidence" value="ECO:0007669"/>
    <property type="project" value="EnsemblFungi"/>
</dbReference>
<accession>A0A1G4JIJ0</accession>
<feature type="region of interest" description="Disordered" evidence="1">
    <location>
        <begin position="307"/>
        <end position="415"/>
    </location>
</feature>
<dbReference type="OrthoDB" id="5563016at2759"/>
<dbReference type="GO" id="GO:0003779">
    <property type="term" value="F:actin binding"/>
    <property type="evidence" value="ECO:0007669"/>
    <property type="project" value="TreeGrafter"/>
</dbReference>
<feature type="compositionally biased region" description="Polar residues" evidence="1">
    <location>
        <begin position="359"/>
        <end position="378"/>
    </location>
</feature>
<dbReference type="STRING" id="1266660.A0A1G4JIJ0"/>
<dbReference type="GO" id="GO:0000131">
    <property type="term" value="C:incipient cellular bud site"/>
    <property type="evidence" value="ECO:0007669"/>
    <property type="project" value="EnsemblFungi"/>
</dbReference>
<feature type="compositionally biased region" description="Polar residues" evidence="1">
    <location>
        <begin position="403"/>
        <end position="415"/>
    </location>
</feature>
<dbReference type="EMBL" id="LT598458">
    <property type="protein sequence ID" value="SCU90078.1"/>
    <property type="molecule type" value="Genomic_DNA"/>
</dbReference>
<feature type="compositionally biased region" description="Polar residues" evidence="1">
    <location>
        <begin position="764"/>
        <end position="782"/>
    </location>
</feature>
<gene>
    <name evidence="2" type="ORF">LADA_0F01662G</name>
</gene>
<evidence type="ECO:0000313" key="3">
    <source>
        <dbReference type="Proteomes" id="UP000190274"/>
    </source>
</evidence>
<feature type="compositionally biased region" description="Polar residues" evidence="1">
    <location>
        <begin position="668"/>
        <end position="700"/>
    </location>
</feature>
<feature type="compositionally biased region" description="Basic and acidic residues" evidence="1">
    <location>
        <begin position="7"/>
        <end position="16"/>
    </location>
</feature>
<organism evidence="2 3">
    <name type="scientific">Lachancea dasiensis</name>
    <dbReference type="NCBI Taxonomy" id="1072105"/>
    <lineage>
        <taxon>Eukaryota</taxon>
        <taxon>Fungi</taxon>
        <taxon>Dikarya</taxon>
        <taxon>Ascomycota</taxon>
        <taxon>Saccharomycotina</taxon>
        <taxon>Saccharomycetes</taxon>
        <taxon>Saccharomycetales</taxon>
        <taxon>Saccharomycetaceae</taxon>
        <taxon>Lachancea</taxon>
    </lineage>
</organism>
<dbReference type="GO" id="GO:0005940">
    <property type="term" value="C:septin ring"/>
    <property type="evidence" value="ECO:0007669"/>
    <property type="project" value="EnsemblFungi"/>
</dbReference>
<evidence type="ECO:0000313" key="2">
    <source>
        <dbReference type="EMBL" id="SCU90078.1"/>
    </source>
</evidence>
<dbReference type="Proteomes" id="UP000190274">
    <property type="component" value="Chromosome F"/>
</dbReference>
<feature type="compositionally biased region" description="Polar residues" evidence="1">
    <location>
        <begin position="333"/>
        <end position="342"/>
    </location>
</feature>
<feature type="compositionally biased region" description="Acidic residues" evidence="1">
    <location>
        <begin position="752"/>
        <end position="762"/>
    </location>
</feature>
<dbReference type="GO" id="GO:0030036">
    <property type="term" value="P:actin cytoskeleton organization"/>
    <property type="evidence" value="ECO:0007669"/>
    <property type="project" value="TreeGrafter"/>
</dbReference>
<sequence>MYKHHTGSRDEGERYWNDPFYSSNSIDSSDHARNFRNSILPSSISRETSFESGLRLQATNLHEFGGTQTQGADDCPNEYSDLDETETKDLKITASPSLSALSGILSERAKKVGKRNNNSVVNDSIKEEPQDTETAHISSVNESPNLIDIGGSHNNSYPSFDQTPHSTESQEQPDFLTTPKLDPPTPRVEPAVAGFDQKVSVDQEGSASPDLEELSSSVDHAAENRTIHSSKIDAQSSPIITTHPYPKQQAASLRSFSAMSIGSRASVDVVGSEARKRKSIFSFLKRKPQKSSSFVGSNTDVNAVVGTDSLSNETFDNETSELPSSTKLKKKSYSNGSIFSSFRKTKANKKDADDGTLQVPKQRNRVTSQNSRRTTENLGDTPVKRDIRSRKPTPLDFEHRPLESQSQNPQTSEMNFSQDPLAIGEVGHVSSSRDQAKESDTTTDFVKQAPDIPNIDLSSASESARPSSLDEEMEKADSGEVLFPKSLSAQEVESIVSLERSRSVKSNKRNSLNSHRRSLTDNMSTKAQNGGMFITEPLAVRLSTPDLTKSPASSILRNGTFDSLEFSPQKTSSTARSQKGLGITSGTLQAEDKDFSFTSIKQQLNDLTVDTCSEGGDEKNKNLISTPQSENFEKEFMSDIMEFASIIDFDKNLDFNLDLDPADTTYHSLNPSETKYNASQQVDDTSVDSINFGANDSSPKLYSGQEPEHDGLINPQYNHTSQASSELIAAPEQFGNRPNNESPRPYLPTSVNDDDDDDDFEGENFNQLEDATKSNDATNGPSWPSPIMGPGRPLSLSFKGLRGNQLNNPSQISFLKPSPTHYSDSDSLEASRAKTVAFSSNIILYATYTEEEYDRHPDIATCNQLTPQLAQMIKDELNMLKAEMEIHEESRCYTHFY</sequence>
<feature type="region of interest" description="Disordered" evidence="1">
    <location>
        <begin position="428"/>
        <end position="528"/>
    </location>
</feature>
<evidence type="ECO:0000256" key="1">
    <source>
        <dbReference type="SAM" id="MobiDB-lite"/>
    </source>
</evidence>
<proteinExistence type="predicted"/>
<dbReference type="GO" id="GO:0000917">
    <property type="term" value="P:division septum assembly"/>
    <property type="evidence" value="ECO:0007669"/>
    <property type="project" value="EnsemblFungi"/>
</dbReference>
<dbReference type="PANTHER" id="PTHR12751">
    <property type="entry name" value="PHOSPHATASE AND ACTIN REGULATOR PHACTR"/>
    <property type="match status" value="1"/>
</dbReference>
<dbReference type="GO" id="GO:0000164">
    <property type="term" value="C:protein phosphatase type 1 complex"/>
    <property type="evidence" value="ECO:0007669"/>
    <property type="project" value="EnsemblFungi"/>
</dbReference>
<reference evidence="2 3" key="1">
    <citation type="submission" date="2016-03" db="EMBL/GenBank/DDBJ databases">
        <authorList>
            <person name="Devillers H."/>
        </authorList>
    </citation>
    <scope>NUCLEOTIDE SEQUENCE [LARGE SCALE GENOMIC DNA]</scope>
    <source>
        <strain evidence="2">CBS 10888</strain>
    </source>
</reference>
<dbReference type="AlphaFoldDB" id="A0A1G4JIJ0"/>
<name>A0A1G4JIJ0_9SACH</name>
<feature type="region of interest" description="Disordered" evidence="1">
    <location>
        <begin position="1"/>
        <end position="33"/>
    </location>
</feature>
<feature type="region of interest" description="Disordered" evidence="1">
    <location>
        <begin position="111"/>
        <end position="219"/>
    </location>
</feature>
<feature type="compositionally biased region" description="Polar residues" evidence="1">
    <location>
        <begin position="715"/>
        <end position="725"/>
    </location>
</feature>
<dbReference type="PANTHER" id="PTHR12751:SF18">
    <property type="entry name" value="PHOSPHATASE AND ACTIN REGULATOR 1"/>
    <property type="match status" value="1"/>
</dbReference>
<feature type="compositionally biased region" description="Low complexity" evidence="1">
    <location>
        <begin position="458"/>
        <end position="467"/>
    </location>
</feature>
<dbReference type="GO" id="GO:0032174">
    <property type="term" value="C:cellular bud neck septin collar"/>
    <property type="evidence" value="ECO:0007669"/>
    <property type="project" value="EnsemblFungi"/>
</dbReference>
<feature type="compositionally biased region" description="Polar residues" evidence="1">
    <location>
        <begin position="135"/>
        <end position="144"/>
    </location>
</feature>
<feature type="compositionally biased region" description="Polar residues" evidence="1">
    <location>
        <begin position="152"/>
        <end position="172"/>
    </location>
</feature>